<proteinExistence type="predicted"/>
<evidence type="ECO:0000313" key="2">
    <source>
        <dbReference type="EMBL" id="GIX68223.1"/>
    </source>
</evidence>
<organism evidence="2 3">
    <name type="scientific">Caerostris extrusa</name>
    <name type="common">Bark spider</name>
    <name type="synonym">Caerostris bankana</name>
    <dbReference type="NCBI Taxonomy" id="172846"/>
    <lineage>
        <taxon>Eukaryota</taxon>
        <taxon>Metazoa</taxon>
        <taxon>Ecdysozoa</taxon>
        <taxon>Arthropoda</taxon>
        <taxon>Chelicerata</taxon>
        <taxon>Arachnida</taxon>
        <taxon>Araneae</taxon>
        <taxon>Araneomorphae</taxon>
        <taxon>Entelegynae</taxon>
        <taxon>Araneoidea</taxon>
        <taxon>Araneidae</taxon>
        <taxon>Caerostris</taxon>
    </lineage>
</organism>
<protein>
    <submittedName>
        <fullName evidence="2">Uncharacterized protein</fullName>
    </submittedName>
</protein>
<gene>
    <name evidence="2" type="ORF">CEXT_170401</name>
</gene>
<dbReference type="AlphaFoldDB" id="A0AAV4M8L5"/>
<keyword evidence="3" id="KW-1185">Reference proteome</keyword>
<name>A0AAV4M8L5_CAEEX</name>
<accession>A0AAV4M8L5</accession>
<evidence type="ECO:0000256" key="1">
    <source>
        <dbReference type="SAM" id="Phobius"/>
    </source>
</evidence>
<keyword evidence="1" id="KW-1133">Transmembrane helix</keyword>
<dbReference type="EMBL" id="BPLR01019471">
    <property type="protein sequence ID" value="GIX68223.1"/>
    <property type="molecule type" value="Genomic_DNA"/>
</dbReference>
<keyword evidence="1" id="KW-0812">Transmembrane</keyword>
<reference evidence="2 3" key="1">
    <citation type="submission" date="2021-06" db="EMBL/GenBank/DDBJ databases">
        <title>Caerostris extrusa draft genome.</title>
        <authorList>
            <person name="Kono N."/>
            <person name="Arakawa K."/>
        </authorList>
    </citation>
    <scope>NUCLEOTIDE SEQUENCE [LARGE SCALE GENOMIC DNA]</scope>
</reference>
<sequence>MCSKDMTPYGNKLTGISLLKMRDNDCYGSLWCFIKLLGIDIFEHRHDGKKKTTNAVLKTFTNKLTKMFFPFMLHAMIIYGIISWVILCVKGVTTIEVLISFTVSNLFSLASGTMLEENGT</sequence>
<comment type="caution">
    <text evidence="2">The sequence shown here is derived from an EMBL/GenBank/DDBJ whole genome shotgun (WGS) entry which is preliminary data.</text>
</comment>
<dbReference type="Proteomes" id="UP001054945">
    <property type="component" value="Unassembled WGS sequence"/>
</dbReference>
<evidence type="ECO:0000313" key="3">
    <source>
        <dbReference type="Proteomes" id="UP001054945"/>
    </source>
</evidence>
<keyword evidence="1" id="KW-0472">Membrane</keyword>
<feature type="transmembrane region" description="Helical" evidence="1">
    <location>
        <begin position="67"/>
        <end position="87"/>
    </location>
</feature>